<name>A0A645F2J1_9ZZZZ</name>
<feature type="domain" description="Protein FecR C-terminal" evidence="1">
    <location>
        <begin position="34"/>
        <end position="102"/>
    </location>
</feature>
<dbReference type="GO" id="GO:0016989">
    <property type="term" value="F:sigma factor antagonist activity"/>
    <property type="evidence" value="ECO:0007669"/>
    <property type="project" value="TreeGrafter"/>
</dbReference>
<dbReference type="InterPro" id="IPR012373">
    <property type="entry name" value="Ferrdict_sens_TM"/>
</dbReference>
<gene>
    <name evidence="2" type="ORF">SDC9_155316</name>
</gene>
<accession>A0A645F2J1</accession>
<proteinExistence type="predicted"/>
<dbReference type="PANTHER" id="PTHR30273">
    <property type="entry name" value="PERIPLASMIC SIGNAL SENSOR AND SIGMA FACTOR ACTIVATOR FECR-RELATED"/>
    <property type="match status" value="1"/>
</dbReference>
<comment type="caution">
    <text evidence="2">The sequence shown here is derived from an EMBL/GenBank/DDBJ whole genome shotgun (WGS) entry which is preliminary data.</text>
</comment>
<dbReference type="Pfam" id="PF16344">
    <property type="entry name" value="FecR_C"/>
    <property type="match status" value="1"/>
</dbReference>
<sequence>MRQGEQSNFNINDMKLEVKEVNTSLYTSWLEGLYFFDSQRLEDIMADLERWYGVKVIFKDDTIRGKILSGKLCREDSAEKMLESFEKLMPGHFKRDGKTVTVY</sequence>
<protein>
    <recommendedName>
        <fullName evidence="1">Protein FecR C-terminal domain-containing protein</fullName>
    </recommendedName>
</protein>
<evidence type="ECO:0000313" key="2">
    <source>
        <dbReference type="EMBL" id="MPN08040.1"/>
    </source>
</evidence>
<dbReference type="PANTHER" id="PTHR30273:SF2">
    <property type="entry name" value="PROTEIN FECR"/>
    <property type="match status" value="1"/>
</dbReference>
<organism evidence="2">
    <name type="scientific">bioreactor metagenome</name>
    <dbReference type="NCBI Taxonomy" id="1076179"/>
    <lineage>
        <taxon>unclassified sequences</taxon>
        <taxon>metagenomes</taxon>
        <taxon>ecological metagenomes</taxon>
    </lineage>
</organism>
<dbReference type="Gene3D" id="3.55.50.30">
    <property type="match status" value="1"/>
</dbReference>
<dbReference type="AlphaFoldDB" id="A0A645F2J1"/>
<evidence type="ECO:0000259" key="1">
    <source>
        <dbReference type="Pfam" id="PF16344"/>
    </source>
</evidence>
<dbReference type="EMBL" id="VSSQ01054058">
    <property type="protein sequence ID" value="MPN08040.1"/>
    <property type="molecule type" value="Genomic_DNA"/>
</dbReference>
<dbReference type="InterPro" id="IPR032508">
    <property type="entry name" value="FecR_C"/>
</dbReference>
<reference evidence="2" key="1">
    <citation type="submission" date="2019-08" db="EMBL/GenBank/DDBJ databases">
        <authorList>
            <person name="Kucharzyk K."/>
            <person name="Murdoch R.W."/>
            <person name="Higgins S."/>
            <person name="Loffler F."/>
        </authorList>
    </citation>
    <scope>NUCLEOTIDE SEQUENCE</scope>
</reference>